<dbReference type="InterPro" id="IPR050083">
    <property type="entry name" value="HtpX_protease"/>
</dbReference>
<keyword evidence="6" id="KW-0479">Metal-binding</keyword>
<evidence type="ECO:0000256" key="1">
    <source>
        <dbReference type="ARBA" id="ARBA00001947"/>
    </source>
</evidence>
<dbReference type="CDD" id="cd07325">
    <property type="entry name" value="M48_Ste24p_like"/>
    <property type="match status" value="1"/>
</dbReference>
<evidence type="ECO:0000256" key="10">
    <source>
        <dbReference type="ARBA" id="ARBA00023049"/>
    </source>
</evidence>
<evidence type="ECO:0000256" key="7">
    <source>
        <dbReference type="ARBA" id="ARBA00022801"/>
    </source>
</evidence>
<dbReference type="PANTHER" id="PTHR43221:SF1">
    <property type="entry name" value="PROTEASE HTPX"/>
    <property type="match status" value="1"/>
</dbReference>
<name>A0A1S6HXU8_9GAMM</name>
<proteinExistence type="predicted"/>
<evidence type="ECO:0000256" key="6">
    <source>
        <dbReference type="ARBA" id="ARBA00022723"/>
    </source>
</evidence>
<dbReference type="GO" id="GO:0005886">
    <property type="term" value="C:plasma membrane"/>
    <property type="evidence" value="ECO:0007669"/>
    <property type="project" value="UniProtKB-SubCell"/>
</dbReference>
<accession>A0A1S6HXU8</accession>
<evidence type="ECO:0000256" key="5">
    <source>
        <dbReference type="ARBA" id="ARBA00022692"/>
    </source>
</evidence>
<dbReference type="Pfam" id="PF01435">
    <property type="entry name" value="Peptidase_M48"/>
    <property type="match status" value="1"/>
</dbReference>
<dbReference type="STRING" id="225848.Sps_05260"/>
<dbReference type="OrthoDB" id="9810445at2"/>
<dbReference type="GO" id="GO:0006508">
    <property type="term" value="P:proteolysis"/>
    <property type="evidence" value="ECO:0007669"/>
    <property type="project" value="UniProtKB-KW"/>
</dbReference>
<evidence type="ECO:0000259" key="13">
    <source>
        <dbReference type="Pfam" id="PF01435"/>
    </source>
</evidence>
<evidence type="ECO:0000256" key="4">
    <source>
        <dbReference type="ARBA" id="ARBA00022670"/>
    </source>
</evidence>
<dbReference type="KEGG" id="spsw:Sps_05260"/>
<dbReference type="Gene3D" id="3.30.2010.10">
    <property type="entry name" value="Metalloproteases ('zincins'), catalytic domain"/>
    <property type="match status" value="1"/>
</dbReference>
<feature type="transmembrane region" description="Helical" evidence="12">
    <location>
        <begin position="29"/>
        <end position="62"/>
    </location>
</feature>
<dbReference type="PANTHER" id="PTHR43221">
    <property type="entry name" value="PROTEASE HTPX"/>
    <property type="match status" value="1"/>
</dbReference>
<protein>
    <submittedName>
        <fullName evidence="14">Zn-dependent protease with chaperone function</fullName>
    </submittedName>
</protein>
<keyword evidence="3" id="KW-1003">Cell membrane</keyword>
<evidence type="ECO:0000256" key="11">
    <source>
        <dbReference type="ARBA" id="ARBA00023136"/>
    </source>
</evidence>
<evidence type="ECO:0000256" key="2">
    <source>
        <dbReference type="ARBA" id="ARBA00004651"/>
    </source>
</evidence>
<keyword evidence="10" id="KW-0482">Metalloprotease</keyword>
<organism evidence="14 15">
    <name type="scientific">Shewanella psychrophila</name>
    <dbReference type="NCBI Taxonomy" id="225848"/>
    <lineage>
        <taxon>Bacteria</taxon>
        <taxon>Pseudomonadati</taxon>
        <taxon>Pseudomonadota</taxon>
        <taxon>Gammaproteobacteria</taxon>
        <taxon>Alteromonadales</taxon>
        <taxon>Shewanellaceae</taxon>
        <taxon>Shewanella</taxon>
    </lineage>
</organism>
<dbReference type="AlphaFoldDB" id="A0A1S6HXU8"/>
<dbReference type="Proteomes" id="UP000189545">
    <property type="component" value="Chromosome"/>
</dbReference>
<evidence type="ECO:0000313" key="15">
    <source>
        <dbReference type="Proteomes" id="UP000189545"/>
    </source>
</evidence>
<reference evidence="14 15" key="1">
    <citation type="submission" date="2016-03" db="EMBL/GenBank/DDBJ databases">
        <title>Complete genome sequence of Shewanella psychrophila WP2, a deep sea bacterium isolated from west Pacific sediment.</title>
        <authorList>
            <person name="Xu G."/>
            <person name="Jian H."/>
        </authorList>
    </citation>
    <scope>NUCLEOTIDE SEQUENCE [LARGE SCALE GENOMIC DNA]</scope>
    <source>
        <strain evidence="14 15">WP2</strain>
    </source>
</reference>
<dbReference type="Gene3D" id="3.30.700.10">
    <property type="entry name" value="Glycoprotein, Type 4 Pilin"/>
    <property type="match status" value="1"/>
</dbReference>
<evidence type="ECO:0000313" key="14">
    <source>
        <dbReference type="EMBL" id="AQS40329.1"/>
    </source>
</evidence>
<evidence type="ECO:0000256" key="12">
    <source>
        <dbReference type="SAM" id="Phobius"/>
    </source>
</evidence>
<feature type="domain" description="Peptidase M48" evidence="13">
    <location>
        <begin position="85"/>
        <end position="162"/>
    </location>
</feature>
<comment type="cofactor">
    <cofactor evidence="1">
        <name>Zn(2+)</name>
        <dbReference type="ChEBI" id="CHEBI:29105"/>
    </cofactor>
</comment>
<evidence type="ECO:0000256" key="8">
    <source>
        <dbReference type="ARBA" id="ARBA00022833"/>
    </source>
</evidence>
<keyword evidence="11 12" id="KW-0472">Membrane</keyword>
<dbReference type="RefSeq" id="WP_077755130.1">
    <property type="nucleotide sequence ID" value="NZ_CP014782.1"/>
</dbReference>
<sequence length="443" mass="49500">MEQVVTSGNEHPINTADLVYSNEKTLFGILAFLSGLCWILLIVGTLGMALLYVLLFFIIYLFSQSAFISYLKGSAVEVNTEQLPELYTQYLACCARLDMPNPPKVYLLAADGMLNALATRFLRRNYIVLFSSIVDALETDKDALNFYIGHELGHIRRNHLGKGSLLIFSAWLPLIGPAYARACEYTCDLHGERCCNKPSSATNAVAVLAAGVEQWKRMNVAQYIHQAKQTNGFWMSLHELNASYPWLTKRMARVHARSTGSTYHPPSRHAVAYLLSMCVPRMGNGAGGIIVLAAIIGIMAAIAIPQYKQYQDKANASVETTQVSQHETDKMETEPQVTDITLAIEGVDINHKAMMPVSEAVEVYYKIRNAWPEEPADIALERELPTYWLYNDGILSFLGSEALGDYQQYEIYLVPSVDEMGNISWRCTSEHIPDDYLPEDCQG</sequence>
<feature type="transmembrane region" description="Helical" evidence="12">
    <location>
        <begin position="285"/>
        <end position="304"/>
    </location>
</feature>
<keyword evidence="15" id="KW-1185">Reference proteome</keyword>
<dbReference type="GO" id="GO:0004222">
    <property type="term" value="F:metalloendopeptidase activity"/>
    <property type="evidence" value="ECO:0007669"/>
    <property type="project" value="InterPro"/>
</dbReference>
<evidence type="ECO:0000256" key="9">
    <source>
        <dbReference type="ARBA" id="ARBA00022989"/>
    </source>
</evidence>
<gene>
    <name evidence="14" type="ORF">Sps_05260</name>
</gene>
<dbReference type="InterPro" id="IPR001915">
    <property type="entry name" value="Peptidase_M48"/>
</dbReference>
<dbReference type="EMBL" id="CP014782">
    <property type="protein sequence ID" value="AQS40329.1"/>
    <property type="molecule type" value="Genomic_DNA"/>
</dbReference>
<dbReference type="GO" id="GO:0046872">
    <property type="term" value="F:metal ion binding"/>
    <property type="evidence" value="ECO:0007669"/>
    <property type="project" value="UniProtKB-KW"/>
</dbReference>
<keyword evidence="4 14" id="KW-0645">Protease</keyword>
<comment type="subcellular location">
    <subcellularLocation>
        <location evidence="2">Cell membrane</location>
        <topology evidence="2">Multi-pass membrane protein</topology>
    </subcellularLocation>
</comment>
<keyword evidence="9 12" id="KW-1133">Transmembrane helix</keyword>
<keyword evidence="8" id="KW-0862">Zinc</keyword>
<dbReference type="SUPFAM" id="SSF54523">
    <property type="entry name" value="Pili subunits"/>
    <property type="match status" value="2"/>
</dbReference>
<evidence type="ECO:0000256" key="3">
    <source>
        <dbReference type="ARBA" id="ARBA00022475"/>
    </source>
</evidence>
<keyword evidence="5 12" id="KW-0812">Transmembrane</keyword>
<dbReference type="InterPro" id="IPR045584">
    <property type="entry name" value="Pilin-like"/>
</dbReference>
<keyword evidence="7" id="KW-0378">Hydrolase</keyword>